<keyword evidence="8" id="KW-1185">Reference proteome</keyword>
<dbReference type="CDD" id="cd00093">
    <property type="entry name" value="HTH_XRE"/>
    <property type="match status" value="1"/>
</dbReference>
<evidence type="ECO:0000256" key="2">
    <source>
        <dbReference type="ARBA" id="ARBA00022692"/>
    </source>
</evidence>
<evidence type="ECO:0000256" key="4">
    <source>
        <dbReference type="ARBA" id="ARBA00023136"/>
    </source>
</evidence>
<dbReference type="Gene3D" id="1.10.260.40">
    <property type="entry name" value="lambda repressor-like DNA-binding domains"/>
    <property type="match status" value="1"/>
</dbReference>
<evidence type="ECO:0000259" key="6">
    <source>
        <dbReference type="PROSITE" id="PS50943"/>
    </source>
</evidence>
<comment type="caution">
    <text evidence="7">The sequence shown here is derived from an EMBL/GenBank/DDBJ whole genome shotgun (WGS) entry which is preliminary data.</text>
</comment>
<dbReference type="RefSeq" id="WP_155671126.1">
    <property type="nucleotide sequence ID" value="NZ_WOCA01000021.1"/>
</dbReference>
<dbReference type="Pfam" id="PF01381">
    <property type="entry name" value="HTH_3"/>
    <property type="match status" value="1"/>
</dbReference>
<proteinExistence type="predicted"/>
<reference evidence="7 8" key="1">
    <citation type="submission" date="2019-11" db="EMBL/GenBank/DDBJ databases">
        <authorList>
            <person name="Li X."/>
        </authorList>
    </citation>
    <scope>NUCLEOTIDE SEQUENCE [LARGE SCALE GENOMIC DNA]</scope>
    <source>
        <strain evidence="7 8">L9</strain>
    </source>
</reference>
<evidence type="ECO:0000256" key="1">
    <source>
        <dbReference type="ARBA" id="ARBA00004127"/>
    </source>
</evidence>
<organism evidence="7 8">
    <name type="scientific">Ornithinibacillus caprae</name>
    <dbReference type="NCBI Taxonomy" id="2678566"/>
    <lineage>
        <taxon>Bacteria</taxon>
        <taxon>Bacillati</taxon>
        <taxon>Bacillota</taxon>
        <taxon>Bacilli</taxon>
        <taxon>Bacillales</taxon>
        <taxon>Bacillaceae</taxon>
        <taxon>Ornithinibacillus</taxon>
    </lineage>
</organism>
<evidence type="ECO:0000256" key="3">
    <source>
        <dbReference type="ARBA" id="ARBA00022989"/>
    </source>
</evidence>
<dbReference type="InterPro" id="IPR001387">
    <property type="entry name" value="Cro/C1-type_HTH"/>
</dbReference>
<dbReference type="SUPFAM" id="SSF47413">
    <property type="entry name" value="lambda repressor-like DNA-binding domains"/>
    <property type="match status" value="1"/>
</dbReference>
<name>A0A6N8FL59_9BACI</name>
<dbReference type="SMART" id="SM00530">
    <property type="entry name" value="HTH_XRE"/>
    <property type="match status" value="1"/>
</dbReference>
<accession>A0A6N8FL59</accession>
<dbReference type="Pfam" id="PF06803">
    <property type="entry name" value="DUF1232"/>
    <property type="match status" value="1"/>
</dbReference>
<dbReference type="InterPro" id="IPR010982">
    <property type="entry name" value="Lambda_DNA-bd_dom_sf"/>
</dbReference>
<feature type="transmembrane region" description="Helical" evidence="5">
    <location>
        <begin position="172"/>
        <end position="194"/>
    </location>
</feature>
<keyword evidence="4 5" id="KW-0472">Membrane</keyword>
<dbReference type="Proteomes" id="UP000469125">
    <property type="component" value="Unassembled WGS sequence"/>
</dbReference>
<dbReference type="GO" id="GO:0012505">
    <property type="term" value="C:endomembrane system"/>
    <property type="evidence" value="ECO:0007669"/>
    <property type="project" value="UniProtKB-SubCell"/>
</dbReference>
<dbReference type="InterPro" id="IPR010652">
    <property type="entry name" value="DUF1232"/>
</dbReference>
<gene>
    <name evidence="7" type="ORF">GMD78_18640</name>
</gene>
<evidence type="ECO:0000313" key="8">
    <source>
        <dbReference type="Proteomes" id="UP000469125"/>
    </source>
</evidence>
<dbReference type="EMBL" id="WOCA01000021">
    <property type="protein sequence ID" value="MUK90380.1"/>
    <property type="molecule type" value="Genomic_DNA"/>
</dbReference>
<protein>
    <submittedName>
        <fullName evidence="7">DUF1232 domain-containing protein</fullName>
    </submittedName>
</protein>
<evidence type="ECO:0000313" key="7">
    <source>
        <dbReference type="EMBL" id="MUK90380.1"/>
    </source>
</evidence>
<dbReference type="GO" id="GO:0003677">
    <property type="term" value="F:DNA binding"/>
    <property type="evidence" value="ECO:0007669"/>
    <property type="project" value="InterPro"/>
</dbReference>
<keyword evidence="3 5" id="KW-1133">Transmembrane helix</keyword>
<dbReference type="PROSITE" id="PS50943">
    <property type="entry name" value="HTH_CROC1"/>
    <property type="match status" value="1"/>
</dbReference>
<keyword evidence="2 5" id="KW-0812">Transmembrane</keyword>
<dbReference type="AlphaFoldDB" id="A0A6N8FL59"/>
<evidence type="ECO:0000256" key="5">
    <source>
        <dbReference type="SAM" id="Phobius"/>
    </source>
</evidence>
<sequence length="216" mass="24670">MLEEHHENRVGEYLLELIQSKSLSMRKLSKATGIDTAIISKIVNGKRKANLQHLQKFSEGLDVPLYQFLKVAGYVSEDNNFDKTKSDLQESADHIQSLLKAADAKDIEFSLERMEHLLSNYQDYSKTDEGKLTILNGFKEKLTKIGSTGPYIQKLEKMYEAFRLQKGTTQHLLLMGSALLYFIFTIDIVPDYFFPVGYLDDALVVQYITSVISMKE</sequence>
<comment type="subcellular location">
    <subcellularLocation>
        <location evidence="1">Endomembrane system</location>
        <topology evidence="1">Multi-pass membrane protein</topology>
    </subcellularLocation>
</comment>
<feature type="domain" description="HTH cro/C1-type" evidence="6">
    <location>
        <begin position="14"/>
        <end position="68"/>
    </location>
</feature>